<sequence length="435" mass="49556">SRAASLSTKQSTILYWFWPTGLLTMIGRMLQFVDDVRRAVTDFTLLLTSPTSIMAAIGLFLQVASAFYLFGAAALLALIVPITARSLILPSSIEQSVPLNLVFDACEDQSSNTYANTVENYRIHAICSFPTATLDVMENTLFSPNIHYALTVKLQFAEVESTKKLGLFQNLMRVYDDEDRLLREYSRTSYIREPSILKKATWLFFLPLYLTGFFTTAAQLDVPVTTEHFENPSMPTSRIYFQLQNRFAEVETAELSIIAQFGLVRHLLYYYPVTTFLSLWLPSFFFLSLLLFLNWGLRVTREVAGELEKRGEQRRRQSVTSTKSMPAIEMVDHRREEQRRSVEKQKKEVIREEVEREDEQLTPSSSRSSSASFEEETLKRDTVKASDEFIPDNVDELPECTPPFLIDGLTSLTSAPPTTVPLVACGIEQGPRKRR</sequence>
<dbReference type="GO" id="GO:0005789">
    <property type="term" value="C:endoplasmic reticulum membrane"/>
    <property type="evidence" value="ECO:0007669"/>
    <property type="project" value="UniProtKB-SubCell"/>
</dbReference>
<feature type="compositionally biased region" description="Basic and acidic residues" evidence="8">
    <location>
        <begin position="376"/>
        <end position="387"/>
    </location>
</feature>
<feature type="transmembrane region" description="Helical" evidence="9">
    <location>
        <begin position="200"/>
        <end position="220"/>
    </location>
</feature>
<comment type="caution">
    <text evidence="10">The sequence shown here is derived from an EMBL/GenBank/DDBJ whole genome shotgun (WGS) entry which is preliminary data.</text>
</comment>
<organism evidence="10 11">
    <name type="scientific">Pristionchus entomophagus</name>
    <dbReference type="NCBI Taxonomy" id="358040"/>
    <lineage>
        <taxon>Eukaryota</taxon>
        <taxon>Metazoa</taxon>
        <taxon>Ecdysozoa</taxon>
        <taxon>Nematoda</taxon>
        <taxon>Chromadorea</taxon>
        <taxon>Rhabditida</taxon>
        <taxon>Rhabditina</taxon>
        <taxon>Diplogasteromorpha</taxon>
        <taxon>Diplogasteroidea</taxon>
        <taxon>Neodiplogasteridae</taxon>
        <taxon>Pristionchus</taxon>
    </lineage>
</organism>
<comment type="subcellular location">
    <subcellularLocation>
        <location evidence="1">Endoplasmic reticulum membrane</location>
        <topology evidence="1">Multi-pass membrane protein</topology>
    </subcellularLocation>
</comment>
<feature type="region of interest" description="Disordered" evidence="8">
    <location>
        <begin position="308"/>
        <end position="397"/>
    </location>
</feature>
<protein>
    <recommendedName>
        <fullName evidence="2">Seipin</fullName>
    </recommendedName>
</protein>
<evidence type="ECO:0000256" key="3">
    <source>
        <dbReference type="ARBA" id="ARBA00022692"/>
    </source>
</evidence>
<dbReference type="PANTHER" id="PTHR21212:SF0">
    <property type="entry name" value="SEIPIN"/>
    <property type="match status" value="1"/>
</dbReference>
<evidence type="ECO:0000256" key="1">
    <source>
        <dbReference type="ARBA" id="ARBA00004477"/>
    </source>
</evidence>
<keyword evidence="4" id="KW-0256">Endoplasmic reticulum</keyword>
<keyword evidence="7 9" id="KW-0472">Membrane</keyword>
<dbReference type="PANTHER" id="PTHR21212">
    <property type="entry name" value="BERNARDINELLI-SEIP CONGENITAL LIPODYSTROPHY 2 HOMOLOG BSCL2 PROTEIN"/>
    <property type="match status" value="1"/>
</dbReference>
<evidence type="ECO:0000256" key="8">
    <source>
        <dbReference type="SAM" id="MobiDB-lite"/>
    </source>
</evidence>
<feature type="transmembrane region" description="Helical" evidence="9">
    <location>
        <begin position="53"/>
        <end position="80"/>
    </location>
</feature>
<keyword evidence="3 9" id="KW-0812">Transmembrane</keyword>
<evidence type="ECO:0000256" key="5">
    <source>
        <dbReference type="ARBA" id="ARBA00022989"/>
    </source>
</evidence>
<dbReference type="GO" id="GO:0140042">
    <property type="term" value="P:lipid droplet formation"/>
    <property type="evidence" value="ECO:0007669"/>
    <property type="project" value="UniProtKB-ARBA"/>
</dbReference>
<evidence type="ECO:0000256" key="6">
    <source>
        <dbReference type="ARBA" id="ARBA00023098"/>
    </source>
</evidence>
<evidence type="ECO:0000256" key="7">
    <source>
        <dbReference type="ARBA" id="ARBA00023136"/>
    </source>
</evidence>
<dbReference type="GO" id="GO:0006629">
    <property type="term" value="P:lipid metabolic process"/>
    <property type="evidence" value="ECO:0007669"/>
    <property type="project" value="UniProtKB-KW"/>
</dbReference>
<feature type="non-terminal residue" evidence="10">
    <location>
        <position position="1"/>
    </location>
</feature>
<feature type="compositionally biased region" description="Basic and acidic residues" evidence="8">
    <location>
        <begin position="330"/>
        <end position="354"/>
    </location>
</feature>
<dbReference type="Proteomes" id="UP001432027">
    <property type="component" value="Unassembled WGS sequence"/>
</dbReference>
<gene>
    <name evidence="10" type="ORF">PENTCL1PPCAC_3501</name>
</gene>
<keyword evidence="5 9" id="KW-1133">Transmembrane helix</keyword>
<proteinExistence type="predicted"/>
<dbReference type="InterPro" id="IPR009617">
    <property type="entry name" value="Seipin"/>
</dbReference>
<name>A0AAV5SD76_9BILA</name>
<dbReference type="CDD" id="cd23995">
    <property type="entry name" value="Seipin_BSCL2_like"/>
    <property type="match status" value="1"/>
</dbReference>
<reference evidence="10" key="1">
    <citation type="submission" date="2023-10" db="EMBL/GenBank/DDBJ databases">
        <title>Genome assembly of Pristionchus species.</title>
        <authorList>
            <person name="Yoshida K."/>
            <person name="Sommer R.J."/>
        </authorList>
    </citation>
    <scope>NUCLEOTIDE SEQUENCE</scope>
    <source>
        <strain evidence="10">RS0144</strain>
    </source>
</reference>
<dbReference type="EMBL" id="BTSX01000001">
    <property type="protein sequence ID" value="GMS81326.1"/>
    <property type="molecule type" value="Genomic_DNA"/>
</dbReference>
<evidence type="ECO:0000256" key="4">
    <source>
        <dbReference type="ARBA" id="ARBA00022824"/>
    </source>
</evidence>
<evidence type="ECO:0000313" key="10">
    <source>
        <dbReference type="EMBL" id="GMS81326.1"/>
    </source>
</evidence>
<evidence type="ECO:0000256" key="2">
    <source>
        <dbReference type="ARBA" id="ARBA00022064"/>
    </source>
</evidence>
<feature type="transmembrane region" description="Helical" evidence="9">
    <location>
        <begin position="269"/>
        <end position="293"/>
    </location>
</feature>
<feature type="transmembrane region" description="Helical" evidence="9">
    <location>
        <begin position="12"/>
        <end position="33"/>
    </location>
</feature>
<keyword evidence="11" id="KW-1185">Reference proteome</keyword>
<keyword evidence="6" id="KW-0443">Lipid metabolism</keyword>
<dbReference type="AlphaFoldDB" id="A0AAV5SD76"/>
<evidence type="ECO:0000313" key="11">
    <source>
        <dbReference type="Proteomes" id="UP001432027"/>
    </source>
</evidence>
<dbReference type="Pfam" id="PF06775">
    <property type="entry name" value="Seipin"/>
    <property type="match status" value="1"/>
</dbReference>
<accession>A0AAV5SD76</accession>
<evidence type="ECO:0000256" key="9">
    <source>
        <dbReference type="SAM" id="Phobius"/>
    </source>
</evidence>